<dbReference type="CDD" id="cd01164">
    <property type="entry name" value="FruK_PfkB_like"/>
    <property type="match status" value="1"/>
</dbReference>
<dbReference type="NCBIfam" id="TIGR03168">
    <property type="entry name" value="1-PFK"/>
    <property type="match status" value="1"/>
</dbReference>
<dbReference type="Gene3D" id="3.40.1190.20">
    <property type="match status" value="1"/>
</dbReference>
<dbReference type="Proteomes" id="UP000286246">
    <property type="component" value="Unassembled WGS sequence"/>
</dbReference>
<comment type="caution">
    <text evidence="8">The sequence shown here is derived from an EMBL/GenBank/DDBJ whole genome shotgun (WGS) entry which is preliminary data.</text>
</comment>
<dbReference type="EMBL" id="RAPY01000001">
    <property type="protein sequence ID" value="RKE56323.1"/>
    <property type="molecule type" value="Genomic_DNA"/>
</dbReference>
<dbReference type="PROSITE" id="PS00583">
    <property type="entry name" value="PFKB_KINASES_1"/>
    <property type="match status" value="1"/>
</dbReference>
<evidence type="ECO:0000256" key="1">
    <source>
        <dbReference type="ARBA" id="ARBA00010688"/>
    </source>
</evidence>
<evidence type="ECO:0000313" key="9">
    <source>
        <dbReference type="Proteomes" id="UP000286246"/>
    </source>
</evidence>
<keyword evidence="5" id="KW-0067">ATP-binding</keyword>
<comment type="similarity">
    <text evidence="1">Belongs to the carbohydrate kinase PfkB family.</text>
</comment>
<dbReference type="GO" id="GO:0005524">
    <property type="term" value="F:ATP binding"/>
    <property type="evidence" value="ECO:0007669"/>
    <property type="project" value="UniProtKB-KW"/>
</dbReference>
<evidence type="ECO:0000256" key="5">
    <source>
        <dbReference type="ARBA" id="ARBA00022840"/>
    </source>
</evidence>
<evidence type="ECO:0000256" key="2">
    <source>
        <dbReference type="ARBA" id="ARBA00022679"/>
    </source>
</evidence>
<dbReference type="InterPro" id="IPR029056">
    <property type="entry name" value="Ribokinase-like"/>
</dbReference>
<gene>
    <name evidence="8" type="ORF">DFQ12_1180</name>
</gene>
<dbReference type="PANTHER" id="PTHR46566">
    <property type="entry name" value="1-PHOSPHOFRUCTOKINASE-RELATED"/>
    <property type="match status" value="1"/>
</dbReference>
<dbReference type="PANTHER" id="PTHR46566:SF2">
    <property type="entry name" value="ATP-DEPENDENT 6-PHOSPHOFRUCTOKINASE ISOZYME 2"/>
    <property type="match status" value="1"/>
</dbReference>
<protein>
    <submittedName>
        <fullName evidence="8">6-phosphofructokinase 2</fullName>
    </submittedName>
</protein>
<evidence type="ECO:0000313" key="8">
    <source>
        <dbReference type="EMBL" id="RKE56323.1"/>
    </source>
</evidence>
<accession>A0A420BI02</accession>
<dbReference type="GO" id="GO:0003872">
    <property type="term" value="F:6-phosphofructokinase activity"/>
    <property type="evidence" value="ECO:0007669"/>
    <property type="project" value="TreeGrafter"/>
</dbReference>
<keyword evidence="3" id="KW-0547">Nucleotide-binding</keyword>
<dbReference type="PROSITE" id="PS00584">
    <property type="entry name" value="PFKB_KINASES_2"/>
    <property type="match status" value="1"/>
</dbReference>
<evidence type="ECO:0000256" key="6">
    <source>
        <dbReference type="PIRNR" id="PIRNR000535"/>
    </source>
</evidence>
<dbReference type="InterPro" id="IPR002173">
    <property type="entry name" value="Carboh/pur_kinase_PfkB_CS"/>
</dbReference>
<evidence type="ECO:0000259" key="7">
    <source>
        <dbReference type="Pfam" id="PF00294"/>
    </source>
</evidence>
<proteinExistence type="inferred from homology"/>
<dbReference type="PIRSF" id="PIRSF000535">
    <property type="entry name" value="1PFK/6PFK/LacC"/>
    <property type="match status" value="1"/>
</dbReference>
<dbReference type="InterPro" id="IPR011611">
    <property type="entry name" value="PfkB_dom"/>
</dbReference>
<evidence type="ECO:0000256" key="3">
    <source>
        <dbReference type="ARBA" id="ARBA00022741"/>
    </source>
</evidence>
<evidence type="ECO:0000256" key="4">
    <source>
        <dbReference type="ARBA" id="ARBA00022777"/>
    </source>
</evidence>
<dbReference type="GO" id="GO:0005829">
    <property type="term" value="C:cytosol"/>
    <property type="evidence" value="ECO:0007669"/>
    <property type="project" value="TreeGrafter"/>
</dbReference>
<name>A0A420BI02_SPHD1</name>
<dbReference type="SUPFAM" id="SSF53613">
    <property type="entry name" value="Ribokinase-like"/>
    <property type="match status" value="1"/>
</dbReference>
<keyword evidence="4 8" id="KW-0418">Kinase</keyword>
<dbReference type="FunFam" id="3.40.1190.20:FF:000001">
    <property type="entry name" value="Phosphofructokinase"/>
    <property type="match status" value="1"/>
</dbReference>
<dbReference type="InterPro" id="IPR017583">
    <property type="entry name" value="Tagatose/fructose_Pkinase"/>
</dbReference>
<sequence>MGYIDLKVSAFDHRESRCVALTSDSNTDATNFNENKTMKKSILTITLNPSVDKSTRVQNIVPEKKLRCDTPKYEAGGGGINVSRALKRLGISSNALFTAGGKTGNMLEVLLKQEELDITAIPISSETRENFIVVDTTSNQQYRFGFPGEAFTAEEKENILAIVDQLNPIPDFVVISGSLPNDVPADFIGLLINKYKAKGSKVVVDTSGDALKVALEEGVYLLKPNAGELAALVGKEELASTDLDHAAQQIIAQGQAVLVVVSLGAQGAVLYSAAEKIQMVPPLVKIRSTVGAGDSMVAGMVSVLAREGTIEELLRMGIACGSATTMAEGTALFQRKDVDRLYDEVRKL</sequence>
<dbReference type="Pfam" id="PF00294">
    <property type="entry name" value="PfkB"/>
    <property type="match status" value="1"/>
</dbReference>
<organism evidence="8 9">
    <name type="scientific">Sphingobacterium detergens</name>
    <dbReference type="NCBI Taxonomy" id="1145106"/>
    <lineage>
        <taxon>Bacteria</taxon>
        <taxon>Pseudomonadati</taxon>
        <taxon>Bacteroidota</taxon>
        <taxon>Sphingobacteriia</taxon>
        <taxon>Sphingobacteriales</taxon>
        <taxon>Sphingobacteriaceae</taxon>
        <taxon>Sphingobacterium</taxon>
    </lineage>
</organism>
<dbReference type="AlphaFoldDB" id="A0A420BI02"/>
<feature type="domain" description="Carbohydrate kinase PfkB" evidence="7">
    <location>
        <begin position="51"/>
        <end position="332"/>
    </location>
</feature>
<reference evidence="8 9" key="1">
    <citation type="submission" date="2018-09" db="EMBL/GenBank/DDBJ databases">
        <title>Genomic Encyclopedia of Type Strains, Phase III (KMG-III): the genomes of soil and plant-associated and newly described type strains.</title>
        <authorList>
            <person name="Whitman W."/>
        </authorList>
    </citation>
    <scope>NUCLEOTIDE SEQUENCE [LARGE SCALE GENOMIC DNA]</scope>
    <source>
        <strain evidence="8 9">CECT 7938</strain>
    </source>
</reference>
<keyword evidence="9" id="KW-1185">Reference proteome</keyword>
<keyword evidence="2 6" id="KW-0808">Transferase</keyword>